<feature type="transmembrane region" description="Helical" evidence="7">
    <location>
        <begin position="25"/>
        <end position="43"/>
    </location>
</feature>
<keyword evidence="9" id="KW-1185">Reference proteome</keyword>
<sequence>MKFGQWLGVVAIGIALYIMWQIRQILLLLFAAIVLANALNILVKRQQKWGIKRSYAVAISGILLMAASIGFFWLVVPPFVNEFQQLVQLVPQGIEESIAWLEELGNRLDPELIRALPTIEQLTQQLQPLVNQIAGRGLSFFYTSLGIPLSLVFLLVLTFMLLADPHPYRQGFIRLFPSFYRRRVDEILIHCDRALNDWLAGICFNMLAIALLSFVGLSVLQIPLALSQATIAGLFAFIPTIGPALSVVPPMAIALLDDPWKALAVLIFYIVMQQVETQVLTRLILKHHISVFPAITLLAQLFFATVFGFLGLFLAFPLIIVGQVWLKEVLIEDILDRWKAGGVGRQEEEETGGQGDKETRRQGDEY</sequence>
<protein>
    <submittedName>
        <fullName evidence="8">AI-2E family transporter</fullName>
    </submittedName>
</protein>
<feature type="compositionally biased region" description="Basic and acidic residues" evidence="6">
    <location>
        <begin position="355"/>
        <end position="366"/>
    </location>
</feature>
<keyword evidence="4 7" id="KW-1133">Transmembrane helix</keyword>
<comment type="caution">
    <text evidence="8">The sequence shown here is derived from an EMBL/GenBank/DDBJ whole genome shotgun (WGS) entry which is preliminary data.</text>
</comment>
<accession>A0A1U7HMW5</accession>
<dbReference type="GO" id="GO:0055085">
    <property type="term" value="P:transmembrane transport"/>
    <property type="evidence" value="ECO:0007669"/>
    <property type="project" value="TreeGrafter"/>
</dbReference>
<evidence type="ECO:0000256" key="7">
    <source>
        <dbReference type="SAM" id="Phobius"/>
    </source>
</evidence>
<dbReference type="GO" id="GO:0016020">
    <property type="term" value="C:membrane"/>
    <property type="evidence" value="ECO:0007669"/>
    <property type="project" value="UniProtKB-SubCell"/>
</dbReference>
<reference evidence="8 9" key="1">
    <citation type="submission" date="2016-11" db="EMBL/GenBank/DDBJ databases">
        <title>Draft Genome Sequences of Nine Cyanobacterial Strains from Diverse Habitats.</title>
        <authorList>
            <person name="Zhu T."/>
            <person name="Hou S."/>
            <person name="Lu X."/>
            <person name="Hess W.R."/>
        </authorList>
    </citation>
    <scope>NUCLEOTIDE SEQUENCE [LARGE SCALE GENOMIC DNA]</scope>
    <source>
        <strain evidence="8 9">NIES-593</strain>
    </source>
</reference>
<dbReference type="Proteomes" id="UP000186868">
    <property type="component" value="Unassembled WGS sequence"/>
</dbReference>
<gene>
    <name evidence="8" type="ORF">NIES593_06125</name>
</gene>
<evidence type="ECO:0000256" key="3">
    <source>
        <dbReference type="ARBA" id="ARBA00022692"/>
    </source>
</evidence>
<dbReference type="OrthoDB" id="506451at2"/>
<comment type="similarity">
    <text evidence="2">Belongs to the autoinducer-2 exporter (AI-2E) (TC 2.A.86) family.</text>
</comment>
<dbReference type="PANTHER" id="PTHR21716:SF62">
    <property type="entry name" value="TRANSPORT PROTEIN YDBI-RELATED"/>
    <property type="match status" value="1"/>
</dbReference>
<evidence type="ECO:0000313" key="9">
    <source>
        <dbReference type="Proteomes" id="UP000186868"/>
    </source>
</evidence>
<dbReference type="AlphaFoldDB" id="A0A1U7HMW5"/>
<proteinExistence type="inferred from homology"/>
<evidence type="ECO:0000256" key="4">
    <source>
        <dbReference type="ARBA" id="ARBA00022989"/>
    </source>
</evidence>
<comment type="subcellular location">
    <subcellularLocation>
        <location evidence="1">Membrane</location>
        <topology evidence="1">Multi-pass membrane protein</topology>
    </subcellularLocation>
</comment>
<feature type="transmembrane region" description="Helical" evidence="7">
    <location>
        <begin position="198"/>
        <end position="219"/>
    </location>
</feature>
<name>A0A1U7HMW5_9CYAN</name>
<keyword evidence="5 7" id="KW-0472">Membrane</keyword>
<dbReference type="STRING" id="1921803.NIES593_06125"/>
<feature type="transmembrane region" description="Helical" evidence="7">
    <location>
        <begin position="263"/>
        <end position="285"/>
    </location>
</feature>
<dbReference type="InterPro" id="IPR002549">
    <property type="entry name" value="AI-2E-like"/>
</dbReference>
<organism evidence="8 9">
    <name type="scientific">Hydrococcus rivularis NIES-593</name>
    <dbReference type="NCBI Taxonomy" id="1921803"/>
    <lineage>
        <taxon>Bacteria</taxon>
        <taxon>Bacillati</taxon>
        <taxon>Cyanobacteriota</taxon>
        <taxon>Cyanophyceae</taxon>
        <taxon>Pleurocapsales</taxon>
        <taxon>Hydrococcaceae</taxon>
        <taxon>Hydrococcus</taxon>
    </lineage>
</organism>
<dbReference type="EMBL" id="MRCB01000005">
    <property type="protein sequence ID" value="OKH24926.1"/>
    <property type="molecule type" value="Genomic_DNA"/>
</dbReference>
<dbReference type="Pfam" id="PF01594">
    <property type="entry name" value="AI-2E_transport"/>
    <property type="match status" value="1"/>
</dbReference>
<evidence type="ECO:0000256" key="2">
    <source>
        <dbReference type="ARBA" id="ARBA00009773"/>
    </source>
</evidence>
<evidence type="ECO:0000256" key="1">
    <source>
        <dbReference type="ARBA" id="ARBA00004141"/>
    </source>
</evidence>
<feature type="transmembrane region" description="Helical" evidence="7">
    <location>
        <begin position="55"/>
        <end position="76"/>
    </location>
</feature>
<evidence type="ECO:0000256" key="6">
    <source>
        <dbReference type="SAM" id="MobiDB-lite"/>
    </source>
</evidence>
<feature type="transmembrane region" description="Helical" evidence="7">
    <location>
        <begin position="140"/>
        <end position="163"/>
    </location>
</feature>
<dbReference type="PANTHER" id="PTHR21716">
    <property type="entry name" value="TRANSMEMBRANE PROTEIN"/>
    <property type="match status" value="1"/>
</dbReference>
<keyword evidence="3 7" id="KW-0812">Transmembrane</keyword>
<feature type="transmembrane region" description="Helical" evidence="7">
    <location>
        <begin position="231"/>
        <end position="256"/>
    </location>
</feature>
<evidence type="ECO:0000313" key="8">
    <source>
        <dbReference type="EMBL" id="OKH24926.1"/>
    </source>
</evidence>
<feature type="transmembrane region" description="Helical" evidence="7">
    <location>
        <begin position="297"/>
        <end position="321"/>
    </location>
</feature>
<evidence type="ECO:0000256" key="5">
    <source>
        <dbReference type="ARBA" id="ARBA00023136"/>
    </source>
</evidence>
<feature type="region of interest" description="Disordered" evidence="6">
    <location>
        <begin position="343"/>
        <end position="366"/>
    </location>
</feature>